<sequence>MDFSLPKRPWWGYVEEDVRELLLTTQLLINKVGGWEERFHDYAFVVFPAAKAYEGFLKKLFLDLGWISENDYFGKRFRIGKALNPSLESELRQREGVYDKIVEFCQGRELADKLWETWRQARNSTFHWFPKEKNAISYDEAKQKVVMVIDAMDAAFRQCKIKE</sequence>
<evidence type="ECO:0008006" key="3">
    <source>
        <dbReference type="Google" id="ProtNLM"/>
    </source>
</evidence>
<proteinExistence type="predicted"/>
<dbReference type="Proteomes" id="UP000034922">
    <property type="component" value="Unassembled WGS sequence"/>
</dbReference>
<evidence type="ECO:0000313" key="2">
    <source>
        <dbReference type="Proteomes" id="UP000034922"/>
    </source>
</evidence>
<gene>
    <name evidence="1" type="ORF">UX25_C0017G0006</name>
</gene>
<accession>A0A0G1N916</accession>
<reference evidence="1 2" key="1">
    <citation type="journal article" date="2015" name="Nature">
        <title>rRNA introns, odd ribosomes, and small enigmatic genomes across a large radiation of phyla.</title>
        <authorList>
            <person name="Brown C.T."/>
            <person name="Hug L.A."/>
            <person name="Thomas B.C."/>
            <person name="Sharon I."/>
            <person name="Castelle C.J."/>
            <person name="Singh A."/>
            <person name="Wilkins M.J."/>
            <person name="Williams K.H."/>
            <person name="Banfield J.F."/>
        </authorList>
    </citation>
    <scope>NUCLEOTIDE SEQUENCE [LARGE SCALE GENOMIC DNA]</scope>
</reference>
<protein>
    <recommendedName>
        <fullName evidence="3">Bacterial toxin RNase RnlA/LsoA DBD domain-containing protein</fullName>
    </recommendedName>
</protein>
<evidence type="ECO:0000313" key="1">
    <source>
        <dbReference type="EMBL" id="KKU17069.1"/>
    </source>
</evidence>
<dbReference type="AlphaFoldDB" id="A0A0G1N916"/>
<dbReference type="STRING" id="1618589.UX25_C0017G0006"/>
<comment type="caution">
    <text evidence="1">The sequence shown here is derived from an EMBL/GenBank/DDBJ whole genome shotgun (WGS) entry which is preliminary data.</text>
</comment>
<organism evidence="1 2">
    <name type="scientific">Candidatus Woesebacteria bacterium GW2011_GWC2_45_9</name>
    <dbReference type="NCBI Taxonomy" id="1618589"/>
    <lineage>
        <taxon>Bacteria</taxon>
        <taxon>Candidatus Woeseibacteriota</taxon>
    </lineage>
</organism>
<name>A0A0G1N916_9BACT</name>
<dbReference type="Gene3D" id="6.10.250.2650">
    <property type="match status" value="1"/>
</dbReference>
<dbReference type="EMBL" id="LCLM01000017">
    <property type="protein sequence ID" value="KKU17069.1"/>
    <property type="molecule type" value="Genomic_DNA"/>
</dbReference>